<proteinExistence type="predicted"/>
<keyword evidence="2" id="KW-1185">Reference proteome</keyword>
<evidence type="ECO:0000313" key="1">
    <source>
        <dbReference type="EMBL" id="MBT8797600.1"/>
    </source>
</evidence>
<sequence>MTQHVFAQLAGQDDNLGDSALRIAYLRALRGPGRHVHVFLGAPTTDYVSAFDEGPDVTIYAERGAWAAAERDASRPVHAFNAGETNPRAGVFPGPRRAAELARVVSAGGAAIVAGIGLKSVNTLAGVTFDPAFREAAVMSWRDQGSRDAAGFGDFAPDWAYALGRSTDSWVPAASRDVLAVTMRFDRAWPGEEWIAAVRAFAAGLGVRVVTLAQVARDAPRAVKLAEALGGEYAMPRSMRHADLDEQTRAIYGRSVAVISDRAHGLIIGATEGGYPIGSGSDPQKIARLLSAAGLGALVGRYDEFGEFAARFEAHLPGLAPAVDAARADIADLTSRIHAVMARVA</sequence>
<evidence type="ECO:0000313" key="2">
    <source>
        <dbReference type="Proteomes" id="UP000740605"/>
    </source>
</evidence>
<evidence type="ECO:0008006" key="3">
    <source>
        <dbReference type="Google" id="ProtNLM"/>
    </source>
</evidence>
<dbReference type="Proteomes" id="UP000740605">
    <property type="component" value="Unassembled WGS sequence"/>
</dbReference>
<name>A0ABS5XSV0_9MICO</name>
<comment type="caution">
    <text evidence="1">The sequence shown here is derived from an EMBL/GenBank/DDBJ whole genome shotgun (WGS) entry which is preliminary data.</text>
</comment>
<protein>
    <recommendedName>
        <fullName evidence="3">Polysaccharide pyruvyl transferase domain-containing protein</fullName>
    </recommendedName>
</protein>
<gene>
    <name evidence="1" type="ORF">J0P97_05890</name>
</gene>
<organism evidence="1 2">
    <name type="scientific">Microbacterium flavum</name>
    <dbReference type="NCBI Taxonomy" id="415216"/>
    <lineage>
        <taxon>Bacteria</taxon>
        <taxon>Bacillati</taxon>
        <taxon>Actinomycetota</taxon>
        <taxon>Actinomycetes</taxon>
        <taxon>Micrococcales</taxon>
        <taxon>Microbacteriaceae</taxon>
        <taxon>Microbacterium</taxon>
    </lineage>
</organism>
<accession>A0ABS5XSV0</accession>
<dbReference type="EMBL" id="JAFLHG010000004">
    <property type="protein sequence ID" value="MBT8797600.1"/>
    <property type="molecule type" value="Genomic_DNA"/>
</dbReference>
<reference evidence="1 2" key="1">
    <citation type="submission" date="2021-03" db="EMBL/GenBank/DDBJ databases">
        <title>Microbacterium pauli sp. nov., isolated from microfiltered milk.</title>
        <authorList>
            <person name="Bellassi P."/>
            <person name="Fontana A."/>
            <person name="Callegari M.L."/>
            <person name="Lorenzo M."/>
            <person name="Cappa F."/>
        </authorList>
    </citation>
    <scope>NUCLEOTIDE SEQUENCE [LARGE SCALE GENOMIC DNA]</scope>
    <source>
        <strain evidence="1 2">DSM 18909</strain>
    </source>
</reference>